<dbReference type="GO" id="GO:0072354">
    <property type="term" value="F:histone H3T3 kinase activity"/>
    <property type="evidence" value="ECO:0007669"/>
    <property type="project" value="TreeGrafter"/>
</dbReference>
<protein>
    <recommendedName>
        <fullName evidence="1">non-specific serine/threonine protein kinase</fullName>
        <ecNumber evidence="1">2.7.11.1</ecNumber>
    </recommendedName>
</protein>
<dbReference type="GO" id="GO:0000278">
    <property type="term" value="P:mitotic cell cycle"/>
    <property type="evidence" value="ECO:0007669"/>
    <property type="project" value="TreeGrafter"/>
</dbReference>
<feature type="region of interest" description="Disordered" evidence="9">
    <location>
        <begin position="44"/>
        <end position="185"/>
    </location>
</feature>
<dbReference type="Gene3D" id="3.30.200.20">
    <property type="entry name" value="Phosphorylase Kinase, domain 1"/>
    <property type="match status" value="1"/>
</dbReference>
<dbReference type="GO" id="GO:0005634">
    <property type="term" value="C:nucleus"/>
    <property type="evidence" value="ECO:0007669"/>
    <property type="project" value="TreeGrafter"/>
</dbReference>
<name>A0A2K1QVH3_9PEZI</name>
<evidence type="ECO:0000256" key="2">
    <source>
        <dbReference type="ARBA" id="ARBA00022527"/>
    </source>
</evidence>
<dbReference type="InterPro" id="IPR024604">
    <property type="entry name" value="GSG2_C"/>
</dbReference>
<dbReference type="PANTHER" id="PTHR24419">
    <property type="entry name" value="INTERLEUKIN-1 RECEPTOR-ASSOCIATED KINASE"/>
    <property type="match status" value="1"/>
</dbReference>
<feature type="region of interest" description="Disordered" evidence="9">
    <location>
        <begin position="632"/>
        <end position="651"/>
    </location>
</feature>
<evidence type="ECO:0000259" key="10">
    <source>
        <dbReference type="SMART" id="SM01331"/>
    </source>
</evidence>
<feature type="compositionally biased region" description="Basic residues" evidence="9">
    <location>
        <begin position="640"/>
        <end position="651"/>
    </location>
</feature>
<sequence>MAPQQVYGKRPRIRKARLPVDDSVAFAVDTALDNVTTSISRLGLHEEKAPESDRPVLASISDNKKKPATRKRSDGRKTVSQAHTDSSRCEAKGTHTTAPAAGSDASSPEILRQTSSADTAPKRTKVPRESVYADQTDPSRTKTTKKTLPSTDHAQDQPPAEPPQPLQNTSNLIPPPLQPDLPPNTAAHIAPLLPYLTTPLTPFTSFSTTLSPHFNITKIAEASFSQVFLLSSPSLPSSTRSVLKLIPLLPPLRTITARPTKAQRCLLDLSSSPGAVVSEVRLLSTLTSVPGFTTFRALHLLSGRPGQAFVQACRAWNKVEKEQGREGSWFPDPGRKGNYGEGQLWAVVEMGDAGMDLERLLMREERGEGETEKVEKRRGVLGYGIMGIWDVFWQVVLAAGKGEVACKWESRDLHCGNICVKERGGGSDKESRKELAARMAKDERKGRRRKLGLTGLEVTIIDYTISRAEVVNELGKKEVAFIDLAEDESLFLGDGSVEYQYDIYRYMRAAAFLDDPLADVDARWNEIEGSGDTWKDFHPETNVVWLHFVLFKLLENCQWSAMDDADDNFEHGLFVQREQEVEAILRKLHDLLKLENWAASGIRSAEDLVTMALKEQWLDVDDVLGLLDEKGDRTKSKQAQSKKKKVTTSQS</sequence>
<dbReference type="EC" id="2.7.11.1" evidence="1"/>
<evidence type="ECO:0000256" key="6">
    <source>
        <dbReference type="ARBA" id="ARBA00022840"/>
    </source>
</evidence>
<dbReference type="GO" id="GO:0035556">
    <property type="term" value="P:intracellular signal transduction"/>
    <property type="evidence" value="ECO:0007669"/>
    <property type="project" value="TreeGrafter"/>
</dbReference>
<dbReference type="EMBL" id="NKHZ01000033">
    <property type="protein sequence ID" value="PNS19055.1"/>
    <property type="molecule type" value="Genomic_DNA"/>
</dbReference>
<comment type="caution">
    <text evidence="11">The sequence shown here is derived from an EMBL/GenBank/DDBJ whole genome shotgun (WGS) entry which is preliminary data.</text>
</comment>
<gene>
    <name evidence="11" type="ORF">CAC42_1791</name>
</gene>
<accession>A0A2K1QVH3</accession>
<dbReference type="OrthoDB" id="21018at2759"/>
<dbReference type="Gene3D" id="1.10.510.10">
    <property type="entry name" value="Transferase(Phosphotransferase) domain 1"/>
    <property type="match status" value="1"/>
</dbReference>
<reference evidence="11 12" key="1">
    <citation type="submission" date="2017-06" db="EMBL/GenBank/DDBJ databases">
        <title>Draft genome sequence of a variant of Elsinoe murrayae.</title>
        <authorList>
            <person name="Cheng Q."/>
        </authorList>
    </citation>
    <scope>NUCLEOTIDE SEQUENCE [LARGE SCALE GENOMIC DNA]</scope>
    <source>
        <strain evidence="11 12">CQ-2017a</strain>
    </source>
</reference>
<proteinExistence type="predicted"/>
<evidence type="ECO:0000256" key="3">
    <source>
        <dbReference type="ARBA" id="ARBA00022679"/>
    </source>
</evidence>
<keyword evidence="3" id="KW-0808">Transferase</keyword>
<evidence type="ECO:0000256" key="7">
    <source>
        <dbReference type="ARBA" id="ARBA00047899"/>
    </source>
</evidence>
<dbReference type="GO" id="GO:0005524">
    <property type="term" value="F:ATP binding"/>
    <property type="evidence" value="ECO:0007669"/>
    <property type="project" value="UniProtKB-KW"/>
</dbReference>
<dbReference type="SMART" id="SM01331">
    <property type="entry name" value="DUF3635"/>
    <property type="match status" value="1"/>
</dbReference>
<dbReference type="PANTHER" id="PTHR24419:SF18">
    <property type="entry name" value="SERINE_THREONINE-PROTEIN KINASE HASPIN"/>
    <property type="match status" value="1"/>
</dbReference>
<organism evidence="11 12">
    <name type="scientific">Sphaceloma murrayae</name>
    <dbReference type="NCBI Taxonomy" id="2082308"/>
    <lineage>
        <taxon>Eukaryota</taxon>
        <taxon>Fungi</taxon>
        <taxon>Dikarya</taxon>
        <taxon>Ascomycota</taxon>
        <taxon>Pezizomycotina</taxon>
        <taxon>Dothideomycetes</taxon>
        <taxon>Dothideomycetidae</taxon>
        <taxon>Myriangiales</taxon>
        <taxon>Elsinoaceae</taxon>
        <taxon>Sphaceloma</taxon>
    </lineage>
</organism>
<evidence type="ECO:0000256" key="9">
    <source>
        <dbReference type="SAM" id="MobiDB-lite"/>
    </source>
</evidence>
<dbReference type="InParanoid" id="A0A2K1QVH3"/>
<dbReference type="STRING" id="2082308.A0A2K1QVH3"/>
<evidence type="ECO:0000256" key="8">
    <source>
        <dbReference type="ARBA" id="ARBA00048679"/>
    </source>
</evidence>
<evidence type="ECO:0000313" key="11">
    <source>
        <dbReference type="EMBL" id="PNS19055.1"/>
    </source>
</evidence>
<dbReference type="Pfam" id="PF12330">
    <property type="entry name" value="Haspin_kinase"/>
    <property type="match status" value="1"/>
</dbReference>
<dbReference type="Proteomes" id="UP000243797">
    <property type="component" value="Unassembled WGS sequence"/>
</dbReference>
<keyword evidence="6" id="KW-0067">ATP-binding</keyword>
<evidence type="ECO:0000256" key="4">
    <source>
        <dbReference type="ARBA" id="ARBA00022741"/>
    </source>
</evidence>
<evidence type="ECO:0000256" key="1">
    <source>
        <dbReference type="ARBA" id="ARBA00012513"/>
    </source>
</evidence>
<evidence type="ECO:0000256" key="5">
    <source>
        <dbReference type="ARBA" id="ARBA00022777"/>
    </source>
</evidence>
<dbReference type="GO" id="GO:0005737">
    <property type="term" value="C:cytoplasm"/>
    <property type="evidence" value="ECO:0007669"/>
    <property type="project" value="TreeGrafter"/>
</dbReference>
<feature type="domain" description="Serine/threonine-protein kinase haspin C-terminal" evidence="10">
    <location>
        <begin position="488"/>
        <end position="610"/>
    </location>
</feature>
<keyword evidence="12" id="KW-1185">Reference proteome</keyword>
<feature type="compositionally biased region" description="Basic and acidic residues" evidence="9">
    <location>
        <begin position="44"/>
        <end position="54"/>
    </location>
</feature>
<feature type="compositionally biased region" description="Pro residues" evidence="9">
    <location>
        <begin position="173"/>
        <end position="182"/>
    </location>
</feature>
<evidence type="ECO:0000313" key="12">
    <source>
        <dbReference type="Proteomes" id="UP000243797"/>
    </source>
</evidence>
<keyword evidence="5" id="KW-0418">Kinase</keyword>
<comment type="catalytic activity">
    <reaction evidence="8">
        <text>L-seryl-[protein] + ATP = O-phospho-L-seryl-[protein] + ADP + H(+)</text>
        <dbReference type="Rhea" id="RHEA:17989"/>
        <dbReference type="Rhea" id="RHEA-COMP:9863"/>
        <dbReference type="Rhea" id="RHEA-COMP:11604"/>
        <dbReference type="ChEBI" id="CHEBI:15378"/>
        <dbReference type="ChEBI" id="CHEBI:29999"/>
        <dbReference type="ChEBI" id="CHEBI:30616"/>
        <dbReference type="ChEBI" id="CHEBI:83421"/>
        <dbReference type="ChEBI" id="CHEBI:456216"/>
        <dbReference type="EC" id="2.7.11.1"/>
    </reaction>
</comment>
<keyword evidence="4" id="KW-0547">Nucleotide-binding</keyword>
<comment type="catalytic activity">
    <reaction evidence="7">
        <text>L-threonyl-[protein] + ATP = O-phospho-L-threonyl-[protein] + ADP + H(+)</text>
        <dbReference type="Rhea" id="RHEA:46608"/>
        <dbReference type="Rhea" id="RHEA-COMP:11060"/>
        <dbReference type="Rhea" id="RHEA-COMP:11605"/>
        <dbReference type="ChEBI" id="CHEBI:15378"/>
        <dbReference type="ChEBI" id="CHEBI:30013"/>
        <dbReference type="ChEBI" id="CHEBI:30616"/>
        <dbReference type="ChEBI" id="CHEBI:61977"/>
        <dbReference type="ChEBI" id="CHEBI:456216"/>
        <dbReference type="EC" id="2.7.11.1"/>
    </reaction>
</comment>
<dbReference type="AlphaFoldDB" id="A0A2K1QVH3"/>
<keyword evidence="2" id="KW-0723">Serine/threonine-protein kinase</keyword>